<comment type="caution">
    <text evidence="2">The sequence shown here is derived from an EMBL/GenBank/DDBJ whole genome shotgun (WGS) entry which is preliminary data.</text>
</comment>
<name>A0ABY3CR25_9CORY</name>
<feature type="domain" description="Antitoxin SocA-like Panacea" evidence="1">
    <location>
        <begin position="24"/>
        <end position="115"/>
    </location>
</feature>
<organism evidence="2 3">
    <name type="scientific">Corynebacterium guaraldiae</name>
    <dbReference type="NCBI Taxonomy" id="3051103"/>
    <lineage>
        <taxon>Bacteria</taxon>
        <taxon>Bacillati</taxon>
        <taxon>Actinomycetota</taxon>
        <taxon>Actinomycetes</taxon>
        <taxon>Mycobacteriales</taxon>
        <taxon>Corynebacteriaceae</taxon>
        <taxon>Corynebacterium</taxon>
    </lineage>
</organism>
<sequence length="150" mass="16710">MARVNDVARYILENVDSGVSTMKLQKLVYYAQAWSLVWDEKPLFNSRIEAWANGPVCRDLYRCHRGEFTASTDMFPGDSTQLTADEKDTIDAVLAAYGHLNGQQLSDLSHNERPWREARVGVADGAPSTNEVSLEVMQDFYSAMQSAASA</sequence>
<dbReference type="Pfam" id="PF13274">
    <property type="entry name" value="SocA_Panacea"/>
    <property type="match status" value="1"/>
</dbReference>
<evidence type="ECO:0000259" key="1">
    <source>
        <dbReference type="Pfam" id="PF13274"/>
    </source>
</evidence>
<reference evidence="2 3" key="1">
    <citation type="submission" date="2019-07" db="EMBL/GenBank/DDBJ databases">
        <title>Draft genome of C. aurimucosum strain 2299.</title>
        <authorList>
            <person name="Pacheco L.G.C."/>
            <person name="Aguiar E.R.G.R."/>
            <person name="Santos C.S."/>
            <person name="Rocha D.J.P.G."/>
            <person name="Sant'Anna L.O."/>
            <person name="Mattos-Guaraldi A.L."/>
            <person name="Santos L.S."/>
        </authorList>
    </citation>
    <scope>NUCLEOTIDE SEQUENCE [LARGE SCALE GENOMIC DNA]</scope>
    <source>
        <strain evidence="2 3">2299</strain>
    </source>
</reference>
<dbReference type="Proteomes" id="UP000316859">
    <property type="component" value="Unassembled WGS sequence"/>
</dbReference>
<proteinExistence type="predicted"/>
<dbReference type="InterPro" id="IPR025272">
    <property type="entry name" value="SocA_Panacea"/>
</dbReference>
<evidence type="ECO:0000313" key="2">
    <source>
        <dbReference type="EMBL" id="TRX45787.1"/>
    </source>
</evidence>
<keyword evidence="3" id="KW-1185">Reference proteome</keyword>
<accession>A0ABY3CR25</accession>
<dbReference type="EMBL" id="VKDI01000038">
    <property type="protein sequence ID" value="TRX45787.1"/>
    <property type="molecule type" value="Genomic_DNA"/>
</dbReference>
<evidence type="ECO:0000313" key="3">
    <source>
        <dbReference type="Proteomes" id="UP000316859"/>
    </source>
</evidence>
<gene>
    <name evidence="2" type="ORF">FNY88_12055</name>
</gene>
<dbReference type="RefSeq" id="WP_070624913.1">
    <property type="nucleotide sequence ID" value="NZ_VKDH01000011.1"/>
</dbReference>
<protein>
    <submittedName>
        <fullName evidence="2">DUF4065 domain-containing protein</fullName>
    </submittedName>
</protein>